<evidence type="ECO:0000313" key="4">
    <source>
        <dbReference type="Proteomes" id="UP001139502"/>
    </source>
</evidence>
<evidence type="ECO:0000256" key="1">
    <source>
        <dbReference type="ARBA" id="ARBA00022801"/>
    </source>
</evidence>
<evidence type="ECO:0000313" key="3">
    <source>
        <dbReference type="EMBL" id="MCP3425194.1"/>
    </source>
</evidence>
<gene>
    <name evidence="3" type="ORF">NBM05_03920</name>
</gene>
<dbReference type="Pfam" id="PF03061">
    <property type="entry name" value="4HBT"/>
    <property type="match status" value="1"/>
</dbReference>
<keyword evidence="1" id="KW-0378">Hydrolase</keyword>
<proteinExistence type="predicted"/>
<dbReference type="NCBIfam" id="TIGR00369">
    <property type="entry name" value="unchar_dom_1"/>
    <property type="match status" value="1"/>
</dbReference>
<comment type="caution">
    <text evidence="3">The sequence shown here is derived from an EMBL/GenBank/DDBJ whole genome shotgun (WGS) entry which is preliminary data.</text>
</comment>
<dbReference type="SUPFAM" id="SSF54637">
    <property type="entry name" value="Thioesterase/thiol ester dehydrase-isomerase"/>
    <property type="match status" value="1"/>
</dbReference>
<dbReference type="Proteomes" id="UP001139502">
    <property type="component" value="Unassembled WGS sequence"/>
</dbReference>
<evidence type="ECO:0000259" key="2">
    <source>
        <dbReference type="Pfam" id="PF03061"/>
    </source>
</evidence>
<sequence length="135" mass="14778">MTLLTQAYIHRMVPLTRTLGIAFPLIADDRVHAKLDSRRDLRTAGGSLHNGAVMALADAAAQAMATVVREDGSIPVTTEVTARFFRPLFGVAKAVARPLHFDGSCVTVDVEIRDLELHLCARITQTVTRRYVPVL</sequence>
<dbReference type="RefSeq" id="WP_302183673.1">
    <property type="nucleotide sequence ID" value="NZ_JANAFB010000006.1"/>
</dbReference>
<dbReference type="InterPro" id="IPR003736">
    <property type="entry name" value="PAAI_dom"/>
</dbReference>
<feature type="domain" description="Thioesterase" evidence="2">
    <location>
        <begin position="45"/>
        <end position="121"/>
    </location>
</feature>
<organism evidence="3 4">
    <name type="scientific">Rothia santali</name>
    <dbReference type="NCBI Taxonomy" id="2949643"/>
    <lineage>
        <taxon>Bacteria</taxon>
        <taxon>Bacillati</taxon>
        <taxon>Actinomycetota</taxon>
        <taxon>Actinomycetes</taxon>
        <taxon>Micrococcales</taxon>
        <taxon>Micrococcaceae</taxon>
        <taxon>Rothia</taxon>
    </lineage>
</organism>
<name>A0A9X2HDI3_9MICC</name>
<dbReference type="GO" id="GO:0016289">
    <property type="term" value="F:acyl-CoA hydrolase activity"/>
    <property type="evidence" value="ECO:0007669"/>
    <property type="project" value="UniProtKB-ARBA"/>
</dbReference>
<accession>A0A9X2HDI3</accession>
<dbReference type="InterPro" id="IPR029069">
    <property type="entry name" value="HotDog_dom_sf"/>
</dbReference>
<dbReference type="Gene3D" id="3.10.129.10">
    <property type="entry name" value="Hotdog Thioesterase"/>
    <property type="match status" value="1"/>
</dbReference>
<reference evidence="3" key="1">
    <citation type="submission" date="2022-06" db="EMBL/GenBank/DDBJ databases">
        <title>Rothia sp. isolated from sandalwood seedling.</title>
        <authorList>
            <person name="Tuikhar N."/>
            <person name="Kirdat K."/>
            <person name="Thorat V."/>
            <person name="Swetha P."/>
            <person name="Padma S."/>
            <person name="Sundararaj R."/>
            <person name="Yadav A."/>
        </authorList>
    </citation>
    <scope>NUCLEOTIDE SEQUENCE</scope>
    <source>
        <strain evidence="3">AR01</strain>
    </source>
</reference>
<keyword evidence="4" id="KW-1185">Reference proteome</keyword>
<dbReference type="InterPro" id="IPR006683">
    <property type="entry name" value="Thioestr_dom"/>
</dbReference>
<protein>
    <submittedName>
        <fullName evidence="3">Hotdog fold thioesterase</fullName>
    </submittedName>
</protein>
<dbReference type="EMBL" id="JANAFB010000006">
    <property type="protein sequence ID" value="MCP3425194.1"/>
    <property type="molecule type" value="Genomic_DNA"/>
</dbReference>
<dbReference type="AlphaFoldDB" id="A0A9X2HDI3"/>